<feature type="transmembrane region" description="Helical" evidence="1">
    <location>
        <begin position="187"/>
        <end position="210"/>
    </location>
</feature>
<dbReference type="Pfam" id="PF12729">
    <property type="entry name" value="4HB_MCP_1"/>
    <property type="match status" value="1"/>
</dbReference>
<feature type="domain" description="Chemotaxis methyl-accepting receptor HlyB-like 4HB MCP" evidence="2">
    <location>
        <begin position="2"/>
        <end position="180"/>
    </location>
</feature>
<dbReference type="InterPro" id="IPR024478">
    <property type="entry name" value="HlyB_4HB_MCP"/>
</dbReference>
<keyword evidence="1" id="KW-0812">Transmembrane</keyword>
<keyword evidence="1" id="KW-1133">Transmembrane helix</keyword>
<dbReference type="Proteomes" id="UP000219467">
    <property type="component" value="Unassembled WGS sequence"/>
</dbReference>
<organism evidence="3 4">
    <name type="scientific">Cereibacter ovatus</name>
    <dbReference type="NCBI Taxonomy" id="439529"/>
    <lineage>
        <taxon>Bacteria</taxon>
        <taxon>Pseudomonadati</taxon>
        <taxon>Pseudomonadota</taxon>
        <taxon>Alphaproteobacteria</taxon>
        <taxon>Rhodobacterales</taxon>
        <taxon>Paracoccaceae</taxon>
        <taxon>Cereibacter</taxon>
    </lineage>
</organism>
<dbReference type="AlphaFoldDB" id="A0A285CUW1"/>
<sequence length="251" mass="27705">MRLTIRTKLATAFGVVFLMSGLAVAFALFHLHRLDARLDEVIDQHVQQVVLAQKLSIGQYRVKANIRAHLIDRDANSAIEIETSVQEGRIVQRRALAELRAGQQDQETADILHNYNDLRKKIQKVNNRAMILSLGGKPDQAAVMLRDSGSNQMESALEALSEKLVAHKLDTLEQVKAASDADFRSSVVVLLLIAGLAGLIGSVAAIWITLSIGRGLRRALALARRVAIFRGRPKCRAMTNWPNFWSPATPC</sequence>
<dbReference type="OrthoDB" id="9814362at2"/>
<protein>
    <submittedName>
        <fullName evidence="3">Chemoreceptor-like protein with four helix bundle sensory module</fullName>
    </submittedName>
</protein>
<evidence type="ECO:0000259" key="2">
    <source>
        <dbReference type="Pfam" id="PF12729"/>
    </source>
</evidence>
<reference evidence="4" key="1">
    <citation type="submission" date="2017-08" db="EMBL/GenBank/DDBJ databases">
        <authorList>
            <person name="Varghese N."/>
            <person name="Submissions S."/>
        </authorList>
    </citation>
    <scope>NUCLEOTIDE SEQUENCE [LARGE SCALE GENOMIC DNA]</scope>
    <source>
        <strain evidence="4">JA234</strain>
    </source>
</reference>
<evidence type="ECO:0000313" key="3">
    <source>
        <dbReference type="EMBL" id="SNX71361.1"/>
    </source>
</evidence>
<keyword evidence="3" id="KW-0675">Receptor</keyword>
<name>A0A285CUW1_9RHOB</name>
<accession>A0A285CUW1</accession>
<proteinExistence type="predicted"/>
<keyword evidence="1" id="KW-0472">Membrane</keyword>
<evidence type="ECO:0000313" key="4">
    <source>
        <dbReference type="Proteomes" id="UP000219467"/>
    </source>
</evidence>
<evidence type="ECO:0000256" key="1">
    <source>
        <dbReference type="SAM" id="Phobius"/>
    </source>
</evidence>
<keyword evidence="4" id="KW-1185">Reference proteome</keyword>
<gene>
    <name evidence="3" type="ORF">SAMN05878503_109105</name>
</gene>
<dbReference type="RefSeq" id="WP_141400059.1">
    <property type="nucleotide sequence ID" value="NZ_OAOQ01000009.1"/>
</dbReference>
<dbReference type="EMBL" id="OAOQ01000009">
    <property type="protein sequence ID" value="SNX71361.1"/>
    <property type="molecule type" value="Genomic_DNA"/>
</dbReference>